<dbReference type="HOGENOM" id="CLU_946111_0_0_6"/>
<protein>
    <submittedName>
        <fullName evidence="1">Phage protein</fullName>
    </submittedName>
</protein>
<dbReference type="EMBL" id="WABS01000037">
    <property type="protein sequence ID" value="MBI0556178.1"/>
    <property type="molecule type" value="Genomic_DNA"/>
</dbReference>
<dbReference type="EMBL" id="CP003415">
    <property type="protein sequence ID" value="AFI92605.1"/>
    <property type="molecule type" value="Genomic_DNA"/>
</dbReference>
<dbReference type="STRING" id="1905730.W5S_4559"/>
<reference evidence="1 3" key="1">
    <citation type="journal article" date="2012" name="J. Bacteriol.">
        <title>Genome sequence of Pectobacterium sp. strain SCC3193.</title>
        <authorList>
            <person name="Koskinen J.P."/>
            <person name="Laine P."/>
            <person name="Niemi O."/>
            <person name="Nykyri J."/>
            <person name="Harjunpaa H."/>
            <person name="Auvinen P."/>
            <person name="Paulin L."/>
            <person name="Pirhonen M."/>
            <person name="Palva T."/>
            <person name="Holm L."/>
        </authorList>
    </citation>
    <scope>NUCLEOTIDE SEQUENCE [LARGE SCALE GENOMIC DNA]</scope>
    <source>
        <strain evidence="1 3">SCC3193</strain>
    </source>
</reference>
<gene>
    <name evidence="1" type="ordered locus">W5S_4559</name>
    <name evidence="2" type="ORF">F6Q06_17030</name>
</gene>
<dbReference type="eggNOG" id="ENOG5033U5M">
    <property type="taxonomic scope" value="Bacteria"/>
</dbReference>
<reference evidence="2" key="4">
    <citation type="submission" date="2024-05" db="EMBL/GenBank/DDBJ databases">
        <title>Identification of Pectobacterium versatile causing blackleg of potato from New York State with a whole genome sequencing approach.</title>
        <authorList>
            <person name="Ma X."/>
            <person name="Swingle B."/>
        </authorList>
    </citation>
    <scope>NUCLEOTIDE SEQUENCE</scope>
    <source>
        <strain evidence="2">NY1588A</strain>
    </source>
</reference>
<sequence length="262" mass="30332">MKKLFRLKEWLTPEETARRLTTSFQEEISIADCLQLALDKKITISVLLNDSHYFVFSEHPEPQSKMKRIGEVDIIKPGLYDLPMIGNERLMVMNLRSNHDVVCRPEENHLGGIFIITDDKYANILIPRPSLRCPDGQISLKLFLDDGLKLYDRGFGRFIDEDNYMDSFIPAKVFSDFELVFRRENIEKFESSQLEENLNLSLDESLFVIGAILDALKNSDTKSRRWTQGSLKNEITGRGNAIVDRLLDDYFSNANKRFKTKN</sequence>
<reference evidence="1" key="2">
    <citation type="submission" date="2012-03" db="EMBL/GenBank/DDBJ databases">
        <authorList>
            <person name="Koskinen P."/>
            <person name="Laine P."/>
            <person name="Niemi O."/>
            <person name="Nykyri J."/>
            <person name="Harjunpaa H."/>
            <person name="Auvinen P."/>
            <person name="Paulin L."/>
            <person name="Pirhonen M."/>
            <person name="Palva T."/>
            <person name="Holm L."/>
        </authorList>
    </citation>
    <scope>NUCLEOTIDE SEQUENCE</scope>
    <source>
        <strain evidence="1">SCC3193</strain>
    </source>
</reference>
<dbReference type="RefSeq" id="WP_014701979.1">
    <property type="nucleotide sequence ID" value="NC_017845.1"/>
</dbReference>
<evidence type="ECO:0000313" key="1">
    <source>
        <dbReference type="EMBL" id="AFI92605.1"/>
    </source>
</evidence>
<accession>A0A0H3IBZ5</accession>
<dbReference type="Proteomes" id="UP000008044">
    <property type="component" value="Chromosome"/>
</dbReference>
<dbReference type="KEGG" id="pec:W5S_4559"/>
<evidence type="ECO:0000313" key="3">
    <source>
        <dbReference type="Proteomes" id="UP000008044"/>
    </source>
</evidence>
<evidence type="ECO:0000313" key="2">
    <source>
        <dbReference type="EMBL" id="MBI0556178.1"/>
    </source>
</evidence>
<dbReference type="PATRIC" id="fig|1166016.3.peg.4624"/>
<reference evidence="4" key="3">
    <citation type="submission" date="2023-07" db="EMBL/GenBank/DDBJ databases">
        <title>Identification of Pectobacterium versatile causing blackleg of potato from New York State with a whole genome sequencing approach.</title>
        <authorList>
            <person name="Ma X."/>
            <person name="Swingle B."/>
        </authorList>
    </citation>
    <scope>NUCLEOTIDE SEQUENCE [LARGE SCALE GENOMIC DNA]</scope>
    <source>
        <strain evidence="4">NY1588A</strain>
    </source>
</reference>
<proteinExistence type="predicted"/>
<name>A0A0H3IBZ5_PECPM</name>
<evidence type="ECO:0000313" key="4">
    <source>
        <dbReference type="Proteomes" id="UP001194579"/>
    </source>
</evidence>
<keyword evidence="4" id="KW-1185">Reference proteome</keyword>
<dbReference type="AlphaFoldDB" id="A0A0H3IBZ5"/>
<organism evidence="1 3">
    <name type="scientific">Pectobacterium parmentieri</name>
    <dbReference type="NCBI Taxonomy" id="1905730"/>
    <lineage>
        <taxon>Bacteria</taxon>
        <taxon>Pseudomonadati</taxon>
        <taxon>Pseudomonadota</taxon>
        <taxon>Gammaproteobacteria</taxon>
        <taxon>Enterobacterales</taxon>
        <taxon>Pectobacteriaceae</taxon>
        <taxon>Pectobacterium</taxon>
    </lineage>
</organism>
<dbReference type="Proteomes" id="UP001194579">
    <property type="component" value="Unassembled WGS sequence"/>
</dbReference>